<proteinExistence type="predicted"/>
<reference evidence="2 3" key="1">
    <citation type="submission" date="2014-04" db="EMBL/GenBank/DDBJ databases">
        <authorList>
            <consortium name="DOE Joint Genome Institute"/>
            <person name="Kuo A."/>
            <person name="Kohler A."/>
            <person name="Costa M.D."/>
            <person name="Nagy L.G."/>
            <person name="Floudas D."/>
            <person name="Copeland A."/>
            <person name="Barry K.W."/>
            <person name="Cichocki N."/>
            <person name="Veneault-Fourrey C."/>
            <person name="LaButti K."/>
            <person name="Lindquist E.A."/>
            <person name="Lipzen A."/>
            <person name="Lundell T."/>
            <person name="Morin E."/>
            <person name="Murat C."/>
            <person name="Sun H."/>
            <person name="Tunlid A."/>
            <person name="Henrissat B."/>
            <person name="Grigoriev I.V."/>
            <person name="Hibbett D.S."/>
            <person name="Martin F."/>
            <person name="Nordberg H.P."/>
            <person name="Cantor M.N."/>
            <person name="Hua S.X."/>
        </authorList>
    </citation>
    <scope>NUCLEOTIDE SEQUENCE [LARGE SCALE GENOMIC DNA]</scope>
    <source>
        <strain evidence="2 3">441</strain>
    </source>
</reference>
<dbReference type="Proteomes" id="UP000054018">
    <property type="component" value="Unassembled WGS sequence"/>
</dbReference>
<evidence type="ECO:0000313" key="2">
    <source>
        <dbReference type="EMBL" id="KIK18727.1"/>
    </source>
</evidence>
<feature type="chain" id="PRO_5002217940" evidence="1">
    <location>
        <begin position="18"/>
        <end position="157"/>
    </location>
</feature>
<keyword evidence="1" id="KW-0732">Signal</keyword>
<organism evidence="2 3">
    <name type="scientific">Pisolithus microcarpus 441</name>
    <dbReference type="NCBI Taxonomy" id="765257"/>
    <lineage>
        <taxon>Eukaryota</taxon>
        <taxon>Fungi</taxon>
        <taxon>Dikarya</taxon>
        <taxon>Basidiomycota</taxon>
        <taxon>Agaricomycotina</taxon>
        <taxon>Agaricomycetes</taxon>
        <taxon>Agaricomycetidae</taxon>
        <taxon>Boletales</taxon>
        <taxon>Sclerodermatineae</taxon>
        <taxon>Pisolithaceae</taxon>
        <taxon>Pisolithus</taxon>
    </lineage>
</organism>
<name>A0A0C9Z8J8_9AGAM</name>
<reference evidence="3" key="2">
    <citation type="submission" date="2015-01" db="EMBL/GenBank/DDBJ databases">
        <title>Evolutionary Origins and Diversification of the Mycorrhizal Mutualists.</title>
        <authorList>
            <consortium name="DOE Joint Genome Institute"/>
            <consortium name="Mycorrhizal Genomics Consortium"/>
            <person name="Kohler A."/>
            <person name="Kuo A."/>
            <person name="Nagy L.G."/>
            <person name="Floudas D."/>
            <person name="Copeland A."/>
            <person name="Barry K.W."/>
            <person name="Cichocki N."/>
            <person name="Veneault-Fourrey C."/>
            <person name="LaButti K."/>
            <person name="Lindquist E.A."/>
            <person name="Lipzen A."/>
            <person name="Lundell T."/>
            <person name="Morin E."/>
            <person name="Murat C."/>
            <person name="Riley R."/>
            <person name="Ohm R."/>
            <person name="Sun H."/>
            <person name="Tunlid A."/>
            <person name="Henrissat B."/>
            <person name="Grigoriev I.V."/>
            <person name="Hibbett D.S."/>
            <person name="Martin F."/>
        </authorList>
    </citation>
    <scope>NUCLEOTIDE SEQUENCE [LARGE SCALE GENOMIC DNA]</scope>
    <source>
        <strain evidence="3">441</strain>
    </source>
</reference>
<feature type="signal peptide" evidence="1">
    <location>
        <begin position="1"/>
        <end position="17"/>
    </location>
</feature>
<protein>
    <submittedName>
        <fullName evidence="2">Uncharacterized protein</fullName>
    </submittedName>
</protein>
<dbReference type="EMBL" id="KN833798">
    <property type="protein sequence ID" value="KIK18727.1"/>
    <property type="molecule type" value="Genomic_DNA"/>
</dbReference>
<feature type="non-terminal residue" evidence="2">
    <location>
        <position position="1"/>
    </location>
</feature>
<gene>
    <name evidence="2" type="ORF">PISMIDRAFT_108880</name>
</gene>
<dbReference type="HOGENOM" id="CLU_145550_1_0_1"/>
<keyword evidence="3" id="KW-1185">Reference proteome</keyword>
<evidence type="ECO:0000256" key="1">
    <source>
        <dbReference type="SAM" id="SignalP"/>
    </source>
</evidence>
<accession>A0A0C9Z8J8</accession>
<evidence type="ECO:0000313" key="3">
    <source>
        <dbReference type="Proteomes" id="UP000054018"/>
    </source>
</evidence>
<dbReference type="AlphaFoldDB" id="A0A0C9Z8J8"/>
<dbReference type="OrthoDB" id="2641988at2759"/>
<sequence length="157" mass="17663">FLMHLLFSSPCLRFLQAQRAAVLTWAKELGAPEVLLMYAVKKTQEHFMRLLGTLTEKVTTALGNVFYLNAISKAIAMDFANPLTHFAMQEYPEDGQGHVFQVHHGSKMLEDLPDGLVPPCVHVGHAIYFVNELRQQSMGYTMTQKTLSISSVYNTCK</sequence>